<feature type="compositionally biased region" description="Polar residues" evidence="3">
    <location>
        <begin position="220"/>
        <end position="230"/>
    </location>
</feature>
<dbReference type="Gene3D" id="1.20.1280.50">
    <property type="match status" value="1"/>
</dbReference>
<feature type="compositionally biased region" description="Pro residues" evidence="3">
    <location>
        <begin position="23"/>
        <end position="35"/>
    </location>
</feature>
<evidence type="ECO:0000256" key="1">
    <source>
        <dbReference type="ARBA" id="ARBA00022574"/>
    </source>
</evidence>
<dbReference type="HOGENOM" id="CLU_1003109_0_0_1"/>
<reference evidence="5 6" key="1">
    <citation type="submission" date="2014-06" db="EMBL/GenBank/DDBJ databases">
        <title>Evolutionary Origins and Diversification of the Mycorrhizal Mutualists.</title>
        <authorList>
            <consortium name="DOE Joint Genome Institute"/>
            <consortium name="Mycorrhizal Genomics Consortium"/>
            <person name="Kohler A."/>
            <person name="Kuo A."/>
            <person name="Nagy L.G."/>
            <person name="Floudas D."/>
            <person name="Copeland A."/>
            <person name="Barry K.W."/>
            <person name="Cichocki N."/>
            <person name="Veneault-Fourrey C."/>
            <person name="LaButti K."/>
            <person name="Lindquist E.A."/>
            <person name="Lipzen A."/>
            <person name="Lundell T."/>
            <person name="Morin E."/>
            <person name="Murat C."/>
            <person name="Riley R."/>
            <person name="Ohm R."/>
            <person name="Sun H."/>
            <person name="Tunlid A."/>
            <person name="Henrissat B."/>
            <person name="Grigoriev I.V."/>
            <person name="Hibbett D.S."/>
            <person name="Martin F."/>
        </authorList>
    </citation>
    <scope>NUCLEOTIDE SEQUENCE [LARGE SCALE GENOMIC DNA]</scope>
    <source>
        <strain evidence="5 6">SS14</strain>
    </source>
</reference>
<organism evidence="5 6">
    <name type="scientific">Sphaerobolus stellatus (strain SS14)</name>
    <dbReference type="NCBI Taxonomy" id="990650"/>
    <lineage>
        <taxon>Eukaryota</taxon>
        <taxon>Fungi</taxon>
        <taxon>Dikarya</taxon>
        <taxon>Basidiomycota</taxon>
        <taxon>Agaricomycotina</taxon>
        <taxon>Agaricomycetes</taxon>
        <taxon>Phallomycetidae</taxon>
        <taxon>Geastrales</taxon>
        <taxon>Sphaerobolaceae</taxon>
        <taxon>Sphaerobolus</taxon>
    </lineage>
</organism>
<dbReference type="PANTHER" id="PTHR19872:SF9">
    <property type="entry name" value="UBIQUITIN-BINDING SDF UBIQUITIN LIGASE COMPLEX SUBUNIT"/>
    <property type="match status" value="1"/>
</dbReference>
<dbReference type="SUPFAM" id="SSF81383">
    <property type="entry name" value="F-box domain"/>
    <property type="match status" value="1"/>
</dbReference>
<evidence type="ECO:0000313" key="5">
    <source>
        <dbReference type="EMBL" id="KIJ29891.1"/>
    </source>
</evidence>
<dbReference type="Pfam" id="PF12937">
    <property type="entry name" value="F-box-like"/>
    <property type="match status" value="1"/>
</dbReference>
<dbReference type="Proteomes" id="UP000054279">
    <property type="component" value="Unassembled WGS sequence"/>
</dbReference>
<gene>
    <name evidence="5" type="ORF">M422DRAFT_268674</name>
</gene>
<feature type="compositionally biased region" description="Polar residues" evidence="3">
    <location>
        <begin position="261"/>
        <end position="271"/>
    </location>
</feature>
<dbReference type="InterPro" id="IPR001810">
    <property type="entry name" value="F-box_dom"/>
</dbReference>
<sequence>MSSSSHLCDPIPAPQNLALSNQPPTPTPSPPPVPRPAFNVLSRDEVATTPLKELGPVGESVPTPKSAQPARKLCVRHQRMADEGISQKLQASLDALPLKEREAVSSIWSTFSSSSHPRRALILQGILTMCCFSQLSLLTDQLQHLIRLDPFLVLPREVSLQILKNLDAISLGRAAQVSRHWRSLADDDVLWRNICEQHIDKKCTKCGWGLPLLGKRRQRTLPSPSHSHTFIGSAPIKIESDESGSVDGPPRKRLRVDNTPEPATSHHNSFTELDKAPT</sequence>
<keyword evidence="2" id="KW-0677">Repeat</keyword>
<feature type="non-terminal residue" evidence="5">
    <location>
        <position position="1"/>
    </location>
</feature>
<evidence type="ECO:0000259" key="4">
    <source>
        <dbReference type="PROSITE" id="PS50181"/>
    </source>
</evidence>
<keyword evidence="6" id="KW-1185">Reference proteome</keyword>
<feature type="domain" description="F-box" evidence="4">
    <location>
        <begin position="148"/>
        <end position="194"/>
    </location>
</feature>
<protein>
    <recommendedName>
        <fullName evidence="4">F-box domain-containing protein</fullName>
    </recommendedName>
</protein>
<dbReference type="PROSITE" id="PS50181">
    <property type="entry name" value="FBOX"/>
    <property type="match status" value="1"/>
</dbReference>
<feature type="region of interest" description="Disordered" evidence="3">
    <location>
        <begin position="1"/>
        <end position="70"/>
    </location>
</feature>
<name>A0A0C9UX46_SPHS4</name>
<dbReference type="CDD" id="cd22147">
    <property type="entry name" value="F-box_SpPof1-like"/>
    <property type="match status" value="1"/>
</dbReference>
<evidence type="ECO:0000313" key="6">
    <source>
        <dbReference type="Proteomes" id="UP000054279"/>
    </source>
</evidence>
<dbReference type="InterPro" id="IPR036047">
    <property type="entry name" value="F-box-like_dom_sf"/>
</dbReference>
<evidence type="ECO:0000256" key="2">
    <source>
        <dbReference type="ARBA" id="ARBA00022737"/>
    </source>
</evidence>
<proteinExistence type="predicted"/>
<dbReference type="OrthoDB" id="5580488at2759"/>
<dbReference type="PANTHER" id="PTHR19872">
    <property type="entry name" value="UBIQUITIN LIGASE SPECIFICITY FACTOR/HREP PROTEIN"/>
    <property type="match status" value="1"/>
</dbReference>
<dbReference type="SMART" id="SM00256">
    <property type="entry name" value="FBOX"/>
    <property type="match status" value="1"/>
</dbReference>
<keyword evidence="1" id="KW-0853">WD repeat</keyword>
<evidence type="ECO:0000256" key="3">
    <source>
        <dbReference type="SAM" id="MobiDB-lite"/>
    </source>
</evidence>
<dbReference type="AlphaFoldDB" id="A0A0C9UX46"/>
<feature type="region of interest" description="Disordered" evidence="3">
    <location>
        <begin position="219"/>
        <end position="278"/>
    </location>
</feature>
<dbReference type="EMBL" id="KN837273">
    <property type="protein sequence ID" value="KIJ29891.1"/>
    <property type="molecule type" value="Genomic_DNA"/>
</dbReference>
<dbReference type="InterPro" id="IPR051075">
    <property type="entry name" value="SCF_subunit_WD-repeat"/>
</dbReference>
<accession>A0A0C9UX46</accession>